<evidence type="ECO:0000313" key="10">
    <source>
        <dbReference type="Proteomes" id="UP000245695"/>
    </source>
</evidence>
<evidence type="ECO:0000256" key="2">
    <source>
        <dbReference type="ARBA" id="ARBA00022448"/>
    </source>
</evidence>
<keyword evidence="2" id="KW-0813">Transport</keyword>
<dbReference type="RefSeq" id="WP_166504816.1">
    <property type="nucleotide sequence ID" value="NZ_JAKNTL010000002.1"/>
</dbReference>
<dbReference type="PANTHER" id="PTHR43341">
    <property type="entry name" value="AMINO ACID PERMEASE"/>
    <property type="match status" value="1"/>
</dbReference>
<feature type="transmembrane region" description="Helical" evidence="7">
    <location>
        <begin position="155"/>
        <end position="177"/>
    </location>
</feature>
<keyword evidence="3 7" id="KW-0812">Transmembrane</keyword>
<dbReference type="Gene3D" id="1.20.1740.10">
    <property type="entry name" value="Amino acid/polyamine transporter I"/>
    <property type="match status" value="1"/>
</dbReference>
<feature type="transmembrane region" description="Helical" evidence="7">
    <location>
        <begin position="278"/>
        <end position="298"/>
    </location>
</feature>
<dbReference type="GO" id="GO:0016020">
    <property type="term" value="C:membrane"/>
    <property type="evidence" value="ECO:0007669"/>
    <property type="project" value="UniProtKB-SubCell"/>
</dbReference>
<evidence type="ECO:0000256" key="7">
    <source>
        <dbReference type="SAM" id="Phobius"/>
    </source>
</evidence>
<feature type="transmembrane region" description="Helical" evidence="7">
    <location>
        <begin position="433"/>
        <end position="453"/>
    </location>
</feature>
<dbReference type="FunFam" id="1.20.1740.10:FF:000001">
    <property type="entry name" value="Amino acid permease"/>
    <property type="match status" value="1"/>
</dbReference>
<organism evidence="9 10">
    <name type="scientific">Romboutsia hominis</name>
    <dbReference type="NCBI Taxonomy" id="1507512"/>
    <lineage>
        <taxon>Bacteria</taxon>
        <taxon>Bacillati</taxon>
        <taxon>Bacillota</taxon>
        <taxon>Clostridia</taxon>
        <taxon>Peptostreptococcales</taxon>
        <taxon>Peptostreptococcaceae</taxon>
        <taxon>Romboutsia</taxon>
    </lineage>
</organism>
<keyword evidence="5 7" id="KW-1133">Transmembrane helix</keyword>
<protein>
    <submittedName>
        <fullName evidence="9">Lysine-specific permease</fullName>
    </submittedName>
</protein>
<dbReference type="GO" id="GO:0015171">
    <property type="term" value="F:amino acid transmembrane transporter activity"/>
    <property type="evidence" value="ECO:0007669"/>
    <property type="project" value="TreeGrafter"/>
</dbReference>
<evidence type="ECO:0000256" key="1">
    <source>
        <dbReference type="ARBA" id="ARBA00004141"/>
    </source>
</evidence>
<feature type="transmembrane region" description="Helical" evidence="7">
    <location>
        <begin position="16"/>
        <end position="35"/>
    </location>
</feature>
<gene>
    <name evidence="9" type="ORF">FRIFI_0300</name>
</gene>
<proteinExistence type="predicted"/>
<evidence type="ECO:0000256" key="5">
    <source>
        <dbReference type="ARBA" id="ARBA00022989"/>
    </source>
</evidence>
<dbReference type="Proteomes" id="UP000245695">
    <property type="component" value="Chromosome 1"/>
</dbReference>
<dbReference type="AlphaFoldDB" id="A0A2P2BN76"/>
<feature type="transmembrane region" description="Helical" evidence="7">
    <location>
        <begin position="126"/>
        <end position="143"/>
    </location>
</feature>
<dbReference type="PANTHER" id="PTHR43341:SF1">
    <property type="entry name" value="GENERAL AMINO-ACID PERMEASE GAP1"/>
    <property type="match status" value="1"/>
</dbReference>
<evidence type="ECO:0000259" key="8">
    <source>
        <dbReference type="Pfam" id="PF00324"/>
    </source>
</evidence>
<dbReference type="EMBL" id="LN650648">
    <property type="protein sequence ID" value="CEI71850.1"/>
    <property type="molecule type" value="Genomic_DNA"/>
</dbReference>
<evidence type="ECO:0000256" key="6">
    <source>
        <dbReference type="ARBA" id="ARBA00023136"/>
    </source>
</evidence>
<dbReference type="InterPro" id="IPR004841">
    <property type="entry name" value="AA-permease/SLC12A_dom"/>
</dbReference>
<feature type="transmembrane region" description="Helical" evidence="7">
    <location>
        <begin position="357"/>
        <end position="382"/>
    </location>
</feature>
<name>A0A2P2BN76_9FIRM</name>
<feature type="transmembrane region" description="Helical" evidence="7">
    <location>
        <begin position="239"/>
        <end position="258"/>
    </location>
</feature>
<accession>A0A2P2BN76</accession>
<dbReference type="InterPro" id="IPR004840">
    <property type="entry name" value="Amino_acid_permease_CS"/>
</dbReference>
<evidence type="ECO:0000256" key="4">
    <source>
        <dbReference type="ARBA" id="ARBA00022970"/>
    </source>
</evidence>
<feature type="domain" description="Amino acid permease/ SLC12A" evidence="8">
    <location>
        <begin position="16"/>
        <end position="461"/>
    </location>
</feature>
<evidence type="ECO:0000313" key="9">
    <source>
        <dbReference type="EMBL" id="CEI71850.1"/>
    </source>
</evidence>
<keyword evidence="10" id="KW-1185">Reference proteome</keyword>
<feature type="transmembrane region" description="Helical" evidence="7">
    <location>
        <begin position="41"/>
        <end position="61"/>
    </location>
</feature>
<reference evidence="9 10" key="1">
    <citation type="submission" date="2014-09" db="EMBL/GenBank/DDBJ databases">
        <authorList>
            <person name="Hornung B.V."/>
        </authorList>
    </citation>
    <scope>NUCLEOTIDE SEQUENCE [LARGE SCALE GENOMIC DNA]</scope>
    <source>
        <strain evidence="9 10">FRIFI</strain>
    </source>
</reference>
<dbReference type="Pfam" id="PF00324">
    <property type="entry name" value="AA_permease"/>
    <property type="match status" value="1"/>
</dbReference>
<dbReference type="PROSITE" id="PS00218">
    <property type="entry name" value="AMINO_ACID_PERMEASE_1"/>
    <property type="match status" value="1"/>
</dbReference>
<keyword evidence="6 7" id="KW-0472">Membrane</keyword>
<evidence type="ECO:0000256" key="3">
    <source>
        <dbReference type="ARBA" id="ARBA00022692"/>
    </source>
</evidence>
<feature type="transmembrane region" description="Helical" evidence="7">
    <location>
        <begin position="197"/>
        <end position="218"/>
    </location>
</feature>
<feature type="transmembrane region" description="Helical" evidence="7">
    <location>
        <begin position="98"/>
        <end position="120"/>
    </location>
</feature>
<comment type="subcellular location">
    <subcellularLocation>
        <location evidence="1">Membrane</location>
        <topology evidence="1">Multi-pass membrane protein</topology>
    </subcellularLocation>
</comment>
<dbReference type="PIRSF" id="PIRSF006060">
    <property type="entry name" value="AA_transporter"/>
    <property type="match status" value="1"/>
</dbReference>
<dbReference type="KEGG" id="rhom:FRIFI_0300"/>
<keyword evidence="4" id="KW-0029">Amino-acid transport</keyword>
<sequence>MSEQNQELKRGLKARHLNMIALGGSIGTGIFLAMGDTIYQAGPGGALVAYGLVGIMVYFLITSLGEMATFMPISGSFSSYATKFIDPALGFALGWNYWYNWAITIAAEMVAGSLVMKFWFPNIPGVYWSLLFLIIIVGLNFLSSKAYGESEYWFAGVKVVTVIIFLIIGVLMIVGIIGSDEIGFHNYFIKDGPFHGGIKSIFAIFLVAGFSFQGTELIGVAAGESENPEKTIPRAIKSIFWRILIFYLGTIIVLGAIIPFTQAGVSESPFTMVFEKAGIAGAASLMNAVILTSVLSAGNSGMYASSRMLHSMAKDGLAPKLFAKTNKRGVPVNALILTTIVASFCFLTGVFAESTVYVWLVAASGLAGFIAWVGIAICHYRFRKAYTHQGNNLKDLKFTAKWYPFGPILALIMCIVIIIGQGYSCIKPDGIDWSGLIASYIGIPLFLSLYIGYKIKHKTKLIPLHKVDLTYGEDKNLDNIEKKILELN</sequence>
<feature type="transmembrane region" description="Helical" evidence="7">
    <location>
        <begin position="330"/>
        <end position="351"/>
    </location>
</feature>
<dbReference type="InterPro" id="IPR050524">
    <property type="entry name" value="APC_YAT"/>
</dbReference>
<feature type="transmembrane region" description="Helical" evidence="7">
    <location>
        <begin position="402"/>
        <end position="421"/>
    </location>
</feature>